<evidence type="ECO:0000259" key="1">
    <source>
        <dbReference type="Pfam" id="PF07727"/>
    </source>
</evidence>
<dbReference type="EMBL" id="CAKLBY020000100">
    <property type="protein sequence ID" value="CAK7926517.1"/>
    <property type="molecule type" value="Genomic_DNA"/>
</dbReference>
<name>A0AAV1TYC8_9STRA</name>
<comment type="caution">
    <text evidence="2">The sequence shown here is derived from an EMBL/GenBank/DDBJ whole genome shotgun (WGS) entry which is preliminary data.</text>
</comment>
<sequence>MAAKYGLMLHQMDVKTAFLNGSLDEDIYVDQPTGCLDEKQPDNVCKIKRSLYGLKQSPRMWNQTIDGFTIKMGFKKCDSSSCRRQFYLRGPSSNLSSVNVASRLILIAPADTFSNRYDFWCSAYPRKRQSDDLESSFARLSWGT</sequence>
<feature type="domain" description="Reverse transcriptase Ty1/copia-type" evidence="1">
    <location>
        <begin position="1"/>
        <end position="94"/>
    </location>
</feature>
<reference evidence="2" key="1">
    <citation type="submission" date="2024-01" db="EMBL/GenBank/DDBJ databases">
        <authorList>
            <person name="Webb A."/>
        </authorList>
    </citation>
    <scope>NUCLEOTIDE SEQUENCE</scope>
    <source>
        <strain evidence="2">Pm1</strain>
    </source>
</reference>
<gene>
    <name evidence="2" type="ORF">PM001_LOCUS11667</name>
</gene>
<evidence type="ECO:0000313" key="3">
    <source>
        <dbReference type="Proteomes" id="UP001162060"/>
    </source>
</evidence>
<dbReference type="InterPro" id="IPR013103">
    <property type="entry name" value="RVT_2"/>
</dbReference>
<dbReference type="InterPro" id="IPR043502">
    <property type="entry name" value="DNA/RNA_pol_sf"/>
</dbReference>
<dbReference type="Pfam" id="PF07727">
    <property type="entry name" value="RVT_2"/>
    <property type="match status" value="1"/>
</dbReference>
<dbReference type="SUPFAM" id="SSF56672">
    <property type="entry name" value="DNA/RNA polymerases"/>
    <property type="match status" value="1"/>
</dbReference>
<organism evidence="2 3">
    <name type="scientific">Peronospora matthiolae</name>
    <dbReference type="NCBI Taxonomy" id="2874970"/>
    <lineage>
        <taxon>Eukaryota</taxon>
        <taxon>Sar</taxon>
        <taxon>Stramenopiles</taxon>
        <taxon>Oomycota</taxon>
        <taxon>Peronosporomycetes</taxon>
        <taxon>Peronosporales</taxon>
        <taxon>Peronosporaceae</taxon>
        <taxon>Peronospora</taxon>
    </lineage>
</organism>
<proteinExistence type="predicted"/>
<dbReference type="AlphaFoldDB" id="A0AAV1TYC8"/>
<dbReference type="Proteomes" id="UP001162060">
    <property type="component" value="Unassembled WGS sequence"/>
</dbReference>
<accession>A0AAV1TYC8</accession>
<protein>
    <recommendedName>
        <fullName evidence="1">Reverse transcriptase Ty1/copia-type domain-containing protein</fullName>
    </recommendedName>
</protein>
<evidence type="ECO:0000313" key="2">
    <source>
        <dbReference type="EMBL" id="CAK7926517.1"/>
    </source>
</evidence>